<evidence type="ECO:0000256" key="5">
    <source>
        <dbReference type="ARBA" id="ARBA00022989"/>
    </source>
</evidence>
<dbReference type="InterPro" id="IPR000620">
    <property type="entry name" value="EamA_dom"/>
</dbReference>
<gene>
    <name evidence="9" type="ORF">SGL43_06667</name>
</gene>
<name>A0ABM9H7H8_STRGL</name>
<accession>A0ABM9H7H8</accession>
<organism evidence="9 10">
    <name type="scientific">Streptomyces globisporus</name>
    <dbReference type="NCBI Taxonomy" id="1908"/>
    <lineage>
        <taxon>Bacteria</taxon>
        <taxon>Bacillati</taxon>
        <taxon>Actinomycetota</taxon>
        <taxon>Actinomycetes</taxon>
        <taxon>Kitasatosporales</taxon>
        <taxon>Streptomycetaceae</taxon>
        <taxon>Streptomyces</taxon>
    </lineage>
</organism>
<comment type="caution">
    <text evidence="9">The sequence shown here is derived from an EMBL/GenBank/DDBJ whole genome shotgun (WGS) entry which is preliminary data.</text>
</comment>
<feature type="transmembrane region" description="Helical" evidence="7">
    <location>
        <begin position="135"/>
        <end position="153"/>
    </location>
</feature>
<feature type="transmembrane region" description="Helical" evidence="7">
    <location>
        <begin position="81"/>
        <end position="103"/>
    </location>
</feature>
<keyword evidence="4 7" id="KW-0812">Transmembrane</keyword>
<proteinExistence type="inferred from homology"/>
<reference evidence="9" key="1">
    <citation type="submission" date="2022-03" db="EMBL/GenBank/DDBJ databases">
        <authorList>
            <person name="Leyn A S."/>
        </authorList>
    </citation>
    <scope>NUCLEOTIDE SEQUENCE</scope>
    <source>
        <strain evidence="9">Streptomyces globisporus 4-3</strain>
    </source>
</reference>
<evidence type="ECO:0000313" key="10">
    <source>
        <dbReference type="Proteomes" id="UP001154015"/>
    </source>
</evidence>
<keyword evidence="5 7" id="KW-1133">Transmembrane helix</keyword>
<dbReference type="PANTHER" id="PTHR42920">
    <property type="entry name" value="OS03G0707200 PROTEIN-RELATED"/>
    <property type="match status" value="1"/>
</dbReference>
<dbReference type="EMBL" id="CAKXYP010000025">
    <property type="protein sequence ID" value="CAH9419612.1"/>
    <property type="molecule type" value="Genomic_DNA"/>
</dbReference>
<evidence type="ECO:0000256" key="7">
    <source>
        <dbReference type="SAM" id="Phobius"/>
    </source>
</evidence>
<dbReference type="Proteomes" id="UP001154015">
    <property type="component" value="Unassembled WGS sequence"/>
</dbReference>
<dbReference type="SUPFAM" id="SSF103481">
    <property type="entry name" value="Multidrug resistance efflux transporter EmrE"/>
    <property type="match status" value="2"/>
</dbReference>
<keyword evidence="3" id="KW-1003">Cell membrane</keyword>
<evidence type="ECO:0000313" key="9">
    <source>
        <dbReference type="EMBL" id="CAH9419612.1"/>
    </source>
</evidence>
<evidence type="ECO:0000256" key="4">
    <source>
        <dbReference type="ARBA" id="ARBA00022692"/>
    </source>
</evidence>
<feature type="transmembrane region" description="Helical" evidence="7">
    <location>
        <begin position="44"/>
        <end position="69"/>
    </location>
</feature>
<keyword evidence="10" id="KW-1185">Reference proteome</keyword>
<evidence type="ECO:0000259" key="8">
    <source>
        <dbReference type="Pfam" id="PF00892"/>
    </source>
</evidence>
<feature type="domain" description="EamA" evidence="8">
    <location>
        <begin position="26"/>
        <end position="152"/>
    </location>
</feature>
<comment type="subcellular location">
    <subcellularLocation>
        <location evidence="1">Cell membrane</location>
        <topology evidence="1">Multi-pass membrane protein</topology>
    </subcellularLocation>
</comment>
<evidence type="ECO:0000256" key="3">
    <source>
        <dbReference type="ARBA" id="ARBA00022475"/>
    </source>
</evidence>
<feature type="transmembrane region" description="Helical" evidence="7">
    <location>
        <begin position="109"/>
        <end position="128"/>
    </location>
</feature>
<dbReference type="PANTHER" id="PTHR42920:SF5">
    <property type="entry name" value="EAMA DOMAIN-CONTAINING PROTEIN"/>
    <property type="match status" value="1"/>
</dbReference>
<keyword evidence="6 7" id="KW-0472">Membrane</keyword>
<evidence type="ECO:0000256" key="1">
    <source>
        <dbReference type="ARBA" id="ARBA00004651"/>
    </source>
</evidence>
<evidence type="ECO:0000256" key="2">
    <source>
        <dbReference type="ARBA" id="ARBA00007362"/>
    </source>
</evidence>
<evidence type="ECO:0000256" key="6">
    <source>
        <dbReference type="ARBA" id="ARBA00023136"/>
    </source>
</evidence>
<protein>
    <submittedName>
        <fullName evidence="9">Permease of the drug/metabolite transporter (DMT) superfamily</fullName>
    </submittedName>
</protein>
<feature type="domain" description="EamA" evidence="8">
    <location>
        <begin position="162"/>
        <end position="301"/>
    </location>
</feature>
<feature type="transmembrane region" description="Helical" evidence="7">
    <location>
        <begin position="232"/>
        <end position="250"/>
    </location>
</feature>
<dbReference type="InterPro" id="IPR051258">
    <property type="entry name" value="Diverse_Substrate_Transporter"/>
</dbReference>
<comment type="similarity">
    <text evidence="2">Belongs to the EamA transporter family.</text>
</comment>
<dbReference type="InterPro" id="IPR037185">
    <property type="entry name" value="EmrE-like"/>
</dbReference>
<dbReference type="Pfam" id="PF00892">
    <property type="entry name" value="EamA"/>
    <property type="match status" value="2"/>
</dbReference>
<sequence>MNHVSAAAVSAAGSLSPRRAWVTDLPVLAVAVVWGASYLAAKGITTTHTVVAVLVLRFAIVLPVLVAVGWRKLRALTGAQWRGAGVLGLVLSGIFLLETYGVVHTSATNAGLIISLTMIFTPLAEAAVTRVRPSAGFVAAAGLSVAGVVLLTQGGGFTSPSAGDLLMLLAALARTVHVLAMARIKAVRDADSLSLTTVQLGGAVAVFAVLAALPGTGASPWSTAVGFGAREWAGLVFLSVFCTLFAFFVQMWSVRRTSPSRVSLLLGTEPLWAAAVGISLGGEQLGALGVAGAFLVLAGTAWGRRAALGGARPRSAGHPLGRPGQVLIESAAIITAAPATISTMLTKSVRSLRKSTCRTSVQKRNQPVHSYSSPPAPWMKTRNPIVSTIFFMGRASRPLRARRVGHRSRPPRRK</sequence>